<dbReference type="SMART" id="SM00855">
    <property type="entry name" value="PGAM"/>
    <property type="match status" value="1"/>
</dbReference>
<dbReference type="InterPro" id="IPR013078">
    <property type="entry name" value="His_Pase_superF_clade-1"/>
</dbReference>
<dbReference type="EMBL" id="FNGP01000006">
    <property type="protein sequence ID" value="SDL79192.1"/>
    <property type="molecule type" value="Genomic_DNA"/>
</dbReference>
<dbReference type="CDD" id="cd07067">
    <property type="entry name" value="HP_PGM_like"/>
    <property type="match status" value="1"/>
</dbReference>
<protein>
    <submittedName>
        <fullName evidence="1">Phosphohistidine phosphatase</fullName>
    </submittedName>
</protein>
<name>A0A1G9MY38_9ACTN</name>
<keyword evidence="2" id="KW-1185">Reference proteome</keyword>
<dbReference type="STRING" id="686624.SAMN04488242_2824"/>
<dbReference type="OrthoDB" id="9810154at2"/>
<organism evidence="1 2">
    <name type="scientific">Tessaracoccus oleiagri</name>
    <dbReference type="NCBI Taxonomy" id="686624"/>
    <lineage>
        <taxon>Bacteria</taxon>
        <taxon>Bacillati</taxon>
        <taxon>Actinomycetota</taxon>
        <taxon>Actinomycetes</taxon>
        <taxon>Propionibacteriales</taxon>
        <taxon>Propionibacteriaceae</taxon>
        <taxon>Tessaracoccus</taxon>
    </lineage>
</organism>
<sequence>MHLILMRHAKTEGANPRGDHARELIDRGRADAVLAGERLADLDVDYALVSTSARTRQTFEALGLDVPVEYLDAIYEQDVREIMQRIAEVPDDVHCLLVVGHSPSVPALAMELAREAGDEERSDELAHHFPTATYAVFEVGRSWQQLTDLGSFESVRLREVVRP</sequence>
<dbReference type="Pfam" id="PF00300">
    <property type="entry name" value="His_Phos_1"/>
    <property type="match status" value="1"/>
</dbReference>
<accession>A0A1G9MY38</accession>
<dbReference type="SUPFAM" id="SSF53254">
    <property type="entry name" value="Phosphoglycerate mutase-like"/>
    <property type="match status" value="1"/>
</dbReference>
<gene>
    <name evidence="1" type="ORF">SAMN04488242_2824</name>
</gene>
<dbReference type="Gene3D" id="3.40.50.1240">
    <property type="entry name" value="Phosphoglycerate mutase-like"/>
    <property type="match status" value="1"/>
</dbReference>
<dbReference type="AlphaFoldDB" id="A0A1G9MY38"/>
<reference evidence="1 2" key="1">
    <citation type="submission" date="2016-10" db="EMBL/GenBank/DDBJ databases">
        <authorList>
            <person name="de Groot N.N."/>
        </authorList>
    </citation>
    <scope>NUCLEOTIDE SEQUENCE [LARGE SCALE GENOMIC DNA]</scope>
    <source>
        <strain evidence="1 2">CGMCC 1.9159</strain>
    </source>
</reference>
<dbReference type="RefSeq" id="WP_093253498.1">
    <property type="nucleotide sequence ID" value="NZ_FNGP01000006.1"/>
</dbReference>
<proteinExistence type="predicted"/>
<evidence type="ECO:0000313" key="2">
    <source>
        <dbReference type="Proteomes" id="UP000199475"/>
    </source>
</evidence>
<dbReference type="Proteomes" id="UP000199475">
    <property type="component" value="Unassembled WGS sequence"/>
</dbReference>
<dbReference type="InterPro" id="IPR029033">
    <property type="entry name" value="His_PPase_superfam"/>
</dbReference>
<evidence type="ECO:0000313" key="1">
    <source>
        <dbReference type="EMBL" id="SDL79192.1"/>
    </source>
</evidence>